<proteinExistence type="predicted"/>
<dbReference type="EMBL" id="JRVC01000007">
    <property type="protein sequence ID" value="KHS46856.1"/>
    <property type="molecule type" value="Genomic_DNA"/>
</dbReference>
<sequence>MAGGLVLWAIWRLFAGLSVSSFWQDEIFSMRLAEQPTFTAMLARAVQDTHPPTFYSLLWGWVRMAGFDEPSARLLSVAFSLGLIAAVLVLPRPGTRLRPRLLVAALVASSPFWGEHAAEIRSYAMVSFVLAVAALASSRVAAATSAAGPASVWGGMFVAAATLASATHLFALYASCWMCVALVLARPEAWRLALAGLAGTALAGMAYAAQILLFHDFGVSAKIFAPSVRFLAASVQNGLRTGGTPAMLALAATCLLGGAIVLIGKRKTPRQEKAPLLHDLALLCGPVIVTLAGLIVTLVVPSMNYRGPQVGLVLGWCGLIGLLDSLSRRWPTLTTIAGLAALLVTALELATWQRPTPLPSKQDFRSLARHLASFSACRNTVVPVLRNVEEVPDFSPAKEIGLRQHMQDRFGYYERATWHDYRPFVIMHGAYVHAWAPRDLLAARIAGTDPCPVLAVVADIRSYRPEAIEKTMRVAISANGGDPSRLTVRWFPHHGGGRPGRIVRQLAVFSLSSP</sequence>
<feature type="transmembrane region" description="Helical" evidence="1">
    <location>
        <begin position="330"/>
        <end position="352"/>
    </location>
</feature>
<evidence type="ECO:0000256" key="1">
    <source>
        <dbReference type="SAM" id="Phobius"/>
    </source>
</evidence>
<dbReference type="AlphaFoldDB" id="A0A0B9A881"/>
<name>A0A0B9A881_9SPHN</name>
<keyword evidence="1" id="KW-0812">Transmembrane</keyword>
<keyword evidence="1" id="KW-0472">Membrane</keyword>
<dbReference type="PATRIC" id="fig|48936.3.peg.1697"/>
<gene>
    <name evidence="2" type="ORF">NJ75_01692</name>
</gene>
<feature type="transmembrane region" description="Helical" evidence="1">
    <location>
        <begin position="276"/>
        <end position="300"/>
    </location>
</feature>
<comment type="caution">
    <text evidence="2">The sequence shown here is derived from an EMBL/GenBank/DDBJ whole genome shotgun (WGS) entry which is preliminary data.</text>
</comment>
<reference evidence="2 3" key="1">
    <citation type="submission" date="2014-10" db="EMBL/GenBank/DDBJ databases">
        <title>Draft genome sequence of Novosphingobium subterraneum DSM 12447.</title>
        <authorList>
            <person name="Gan H.M."/>
            <person name="Gan H.Y."/>
            <person name="Savka M.A."/>
        </authorList>
    </citation>
    <scope>NUCLEOTIDE SEQUENCE [LARGE SCALE GENOMIC DNA]</scope>
    <source>
        <strain evidence="2 3">DSM 12447</strain>
    </source>
</reference>
<protein>
    <recommendedName>
        <fullName evidence="4">Glycosyltransferase RgtA/B/C/D-like domain-containing protein</fullName>
    </recommendedName>
</protein>
<organism evidence="2 3">
    <name type="scientific">Novosphingobium subterraneum</name>
    <dbReference type="NCBI Taxonomy" id="48936"/>
    <lineage>
        <taxon>Bacteria</taxon>
        <taxon>Pseudomonadati</taxon>
        <taxon>Pseudomonadota</taxon>
        <taxon>Alphaproteobacteria</taxon>
        <taxon>Sphingomonadales</taxon>
        <taxon>Sphingomonadaceae</taxon>
        <taxon>Novosphingobium</taxon>
    </lineage>
</organism>
<keyword evidence="1" id="KW-1133">Transmembrane helix</keyword>
<evidence type="ECO:0000313" key="2">
    <source>
        <dbReference type="EMBL" id="KHS46856.1"/>
    </source>
</evidence>
<evidence type="ECO:0008006" key="4">
    <source>
        <dbReference type="Google" id="ProtNLM"/>
    </source>
</evidence>
<keyword evidence="3" id="KW-1185">Reference proteome</keyword>
<feature type="transmembrane region" description="Helical" evidence="1">
    <location>
        <begin position="192"/>
        <end position="214"/>
    </location>
</feature>
<feature type="transmembrane region" description="Helical" evidence="1">
    <location>
        <begin position="71"/>
        <end position="90"/>
    </location>
</feature>
<accession>A0A0B9A881</accession>
<feature type="transmembrane region" description="Helical" evidence="1">
    <location>
        <begin position="123"/>
        <end position="146"/>
    </location>
</feature>
<feature type="transmembrane region" description="Helical" evidence="1">
    <location>
        <begin position="152"/>
        <end position="185"/>
    </location>
</feature>
<feature type="transmembrane region" description="Helical" evidence="1">
    <location>
        <begin position="246"/>
        <end position="264"/>
    </location>
</feature>
<evidence type="ECO:0000313" key="3">
    <source>
        <dbReference type="Proteomes" id="UP000031338"/>
    </source>
</evidence>
<dbReference type="Proteomes" id="UP000031338">
    <property type="component" value="Unassembled WGS sequence"/>
</dbReference>